<dbReference type="EMBL" id="JFFI01002639">
    <property type="protein sequence ID" value="KXH27975.1"/>
    <property type="molecule type" value="Genomic_DNA"/>
</dbReference>
<evidence type="ECO:0000313" key="2">
    <source>
        <dbReference type="EMBL" id="KXH27975.1"/>
    </source>
</evidence>
<evidence type="ECO:0000313" key="3">
    <source>
        <dbReference type="Proteomes" id="UP000070121"/>
    </source>
</evidence>
<sequence length="125" mass="13150">MSYVSALLLHPPKMKCGYMLGTPHSGDVSWASAAALDSLPGFPHGGQGRPSGMTFPGAPCDMPAQKTLTKAREEKEAILGSQGGNPMQSGLARTTHLSTNTHAASFTRDSASHLGLDEDQWALED</sequence>
<protein>
    <submittedName>
        <fullName evidence="2">Uncharacterized protein</fullName>
    </submittedName>
</protein>
<feature type="region of interest" description="Disordered" evidence="1">
    <location>
        <begin position="41"/>
        <end position="125"/>
    </location>
</feature>
<accession>A0A135RW98</accession>
<gene>
    <name evidence="2" type="ORF">CSAL01_12336</name>
</gene>
<proteinExistence type="predicted"/>
<organism evidence="2 3">
    <name type="scientific">Colletotrichum salicis</name>
    <dbReference type="NCBI Taxonomy" id="1209931"/>
    <lineage>
        <taxon>Eukaryota</taxon>
        <taxon>Fungi</taxon>
        <taxon>Dikarya</taxon>
        <taxon>Ascomycota</taxon>
        <taxon>Pezizomycotina</taxon>
        <taxon>Sordariomycetes</taxon>
        <taxon>Hypocreomycetidae</taxon>
        <taxon>Glomerellales</taxon>
        <taxon>Glomerellaceae</taxon>
        <taxon>Colletotrichum</taxon>
        <taxon>Colletotrichum acutatum species complex</taxon>
    </lineage>
</organism>
<name>A0A135RW98_9PEZI</name>
<feature type="compositionally biased region" description="Polar residues" evidence="1">
    <location>
        <begin position="84"/>
        <end position="109"/>
    </location>
</feature>
<reference evidence="2 3" key="1">
    <citation type="submission" date="2014-02" db="EMBL/GenBank/DDBJ databases">
        <title>The genome sequence of Colletotrichum salicis CBS 607.94.</title>
        <authorList>
            <person name="Baroncelli R."/>
            <person name="Thon M.R."/>
        </authorList>
    </citation>
    <scope>NUCLEOTIDE SEQUENCE [LARGE SCALE GENOMIC DNA]</scope>
    <source>
        <strain evidence="2 3">CBS 607.94</strain>
    </source>
</reference>
<dbReference type="Proteomes" id="UP000070121">
    <property type="component" value="Unassembled WGS sequence"/>
</dbReference>
<comment type="caution">
    <text evidence="2">The sequence shown here is derived from an EMBL/GenBank/DDBJ whole genome shotgun (WGS) entry which is preliminary data.</text>
</comment>
<dbReference type="AlphaFoldDB" id="A0A135RW98"/>
<keyword evidence="3" id="KW-1185">Reference proteome</keyword>
<evidence type="ECO:0000256" key="1">
    <source>
        <dbReference type="SAM" id="MobiDB-lite"/>
    </source>
</evidence>